<feature type="transmembrane region" description="Helical" evidence="2">
    <location>
        <begin position="212"/>
        <end position="230"/>
    </location>
</feature>
<reference evidence="3 4" key="1">
    <citation type="journal article" date="2021" name="Int. J. Syst. Evol. Microbiol.">
        <title>Reticulibacter mediterranei gen. nov., sp. nov., within the new family Reticulibacteraceae fam. nov., and Ktedonospora formicarum gen. nov., sp. nov., Ktedonobacter robiniae sp. nov., Dictyobacter formicarum sp. nov. and Dictyobacter arantiisoli sp. nov., belonging to the class Ktedonobacteria.</title>
        <authorList>
            <person name="Yabe S."/>
            <person name="Zheng Y."/>
            <person name="Wang C.M."/>
            <person name="Sakai Y."/>
            <person name="Abe K."/>
            <person name="Yokota A."/>
            <person name="Donadio S."/>
            <person name="Cavaletti L."/>
            <person name="Monciardini P."/>
        </authorList>
    </citation>
    <scope>NUCLEOTIDE SEQUENCE [LARGE SCALE GENOMIC DNA]</scope>
    <source>
        <strain evidence="3 4">SOSP1-9</strain>
    </source>
</reference>
<gene>
    <name evidence="3" type="ORF">KSZ_12540</name>
</gene>
<feature type="region of interest" description="Disordered" evidence="1">
    <location>
        <begin position="27"/>
        <end position="82"/>
    </location>
</feature>
<accession>A0ABQ3VBR7</accession>
<keyword evidence="4" id="KW-1185">Reference proteome</keyword>
<dbReference type="Proteomes" id="UP000635565">
    <property type="component" value="Unassembled WGS sequence"/>
</dbReference>
<protein>
    <recommendedName>
        <fullName evidence="5">RDD domain-containing protein</fullName>
    </recommendedName>
</protein>
<evidence type="ECO:0000313" key="4">
    <source>
        <dbReference type="Proteomes" id="UP000635565"/>
    </source>
</evidence>
<organism evidence="3 4">
    <name type="scientific">Dictyobacter formicarum</name>
    <dbReference type="NCBI Taxonomy" id="2778368"/>
    <lineage>
        <taxon>Bacteria</taxon>
        <taxon>Bacillati</taxon>
        <taxon>Chloroflexota</taxon>
        <taxon>Ktedonobacteria</taxon>
        <taxon>Ktedonobacterales</taxon>
        <taxon>Dictyobacteraceae</taxon>
        <taxon>Dictyobacter</taxon>
    </lineage>
</organism>
<feature type="region of interest" description="Disordered" evidence="1">
    <location>
        <begin position="350"/>
        <end position="369"/>
    </location>
</feature>
<keyword evidence="2" id="KW-1133">Transmembrane helix</keyword>
<proteinExistence type="predicted"/>
<feature type="transmembrane region" description="Helical" evidence="2">
    <location>
        <begin position="250"/>
        <end position="274"/>
    </location>
</feature>
<evidence type="ECO:0008006" key="5">
    <source>
        <dbReference type="Google" id="ProtNLM"/>
    </source>
</evidence>
<feature type="transmembrane region" description="Helical" evidence="2">
    <location>
        <begin position="129"/>
        <end position="149"/>
    </location>
</feature>
<evidence type="ECO:0000256" key="1">
    <source>
        <dbReference type="SAM" id="MobiDB-lite"/>
    </source>
</evidence>
<name>A0ABQ3VBR7_9CHLR</name>
<dbReference type="RefSeq" id="WP_201360929.1">
    <property type="nucleotide sequence ID" value="NZ_BNJJ01000003.1"/>
</dbReference>
<sequence length="369" mass="41001">MEDAQNYTDTQEFADLVQENPAAAYTEGLGHAINTSRQQRTPRPGFFGRLRSAFTNDEDPGAGAAVPRTPRPAAPPTSTEALPADYSIETQPAVSPRLNTSLMTPEQLRIRRMNLVEGSKFGRPAHERFMLFLLKFWLFLGPIAFVALTTSEVAYVLTRLVPAGDTADYVIAGGALFIDLAMMFVTFGVAIKRRDLEEKRESGGIVSKREEGEVWLGTGMWLVFALINIISQTAFLLHVIGQSHDANMTILYVFIASRVAGFILGDASTAFFLAKVDGSALKLIARGEREKGAIYREIAQAEGERKTIEAKAEADILLLQIKVQQEKEDAEFLAELKRQVFKDILTHRRAPNTPELSEPTRSRMRRLDQ</sequence>
<dbReference type="EMBL" id="BNJJ01000003">
    <property type="protein sequence ID" value="GHO83248.1"/>
    <property type="molecule type" value="Genomic_DNA"/>
</dbReference>
<feature type="compositionally biased region" description="Basic and acidic residues" evidence="1">
    <location>
        <begin position="358"/>
        <end position="369"/>
    </location>
</feature>
<evidence type="ECO:0000313" key="3">
    <source>
        <dbReference type="EMBL" id="GHO83248.1"/>
    </source>
</evidence>
<evidence type="ECO:0000256" key="2">
    <source>
        <dbReference type="SAM" id="Phobius"/>
    </source>
</evidence>
<comment type="caution">
    <text evidence="3">The sequence shown here is derived from an EMBL/GenBank/DDBJ whole genome shotgun (WGS) entry which is preliminary data.</text>
</comment>
<keyword evidence="2" id="KW-0472">Membrane</keyword>
<keyword evidence="2" id="KW-0812">Transmembrane</keyword>
<feature type="transmembrane region" description="Helical" evidence="2">
    <location>
        <begin position="169"/>
        <end position="191"/>
    </location>
</feature>